<dbReference type="EMBL" id="LSRX01000515">
    <property type="protein sequence ID" value="OLP95160.1"/>
    <property type="molecule type" value="Genomic_DNA"/>
</dbReference>
<accession>A0A1Q9DJ37</accession>
<dbReference type="AlphaFoldDB" id="A0A1Q9DJ37"/>
<evidence type="ECO:0000313" key="1">
    <source>
        <dbReference type="EMBL" id="OLP95160.1"/>
    </source>
</evidence>
<keyword evidence="2" id="KW-1185">Reference proteome</keyword>
<name>A0A1Q9DJ37_SYMMI</name>
<protein>
    <submittedName>
        <fullName evidence="1">Uncharacterized protein</fullName>
    </submittedName>
</protein>
<reference evidence="1 2" key="1">
    <citation type="submission" date="2016-02" db="EMBL/GenBank/DDBJ databases">
        <title>Genome analysis of coral dinoflagellate symbionts highlights evolutionary adaptations to a symbiotic lifestyle.</title>
        <authorList>
            <person name="Aranda M."/>
            <person name="Li Y."/>
            <person name="Liew Y.J."/>
            <person name="Baumgarten S."/>
            <person name="Simakov O."/>
            <person name="Wilson M."/>
            <person name="Piel J."/>
            <person name="Ashoor H."/>
            <person name="Bougouffa S."/>
            <person name="Bajic V.B."/>
            <person name="Ryu T."/>
            <person name="Ravasi T."/>
            <person name="Bayer T."/>
            <person name="Micklem G."/>
            <person name="Kim H."/>
            <person name="Bhak J."/>
            <person name="Lajeunesse T.C."/>
            <person name="Voolstra C.R."/>
        </authorList>
    </citation>
    <scope>NUCLEOTIDE SEQUENCE [LARGE SCALE GENOMIC DNA]</scope>
    <source>
        <strain evidence="1 2">CCMP2467</strain>
    </source>
</reference>
<dbReference type="Proteomes" id="UP000186817">
    <property type="component" value="Unassembled WGS sequence"/>
</dbReference>
<proteinExistence type="predicted"/>
<sequence length="77" mass="8680">MLSAGYLEDLKKFGLQLTSVAARTHAIYNLVRMGRVGVRMAEEMMEELQPYDVASTAIRELCHAHARNGDLEKQSKE</sequence>
<gene>
    <name evidence="1" type="ORF">AK812_SmicGene22757</name>
</gene>
<evidence type="ECO:0000313" key="2">
    <source>
        <dbReference type="Proteomes" id="UP000186817"/>
    </source>
</evidence>
<organism evidence="1 2">
    <name type="scientific">Symbiodinium microadriaticum</name>
    <name type="common">Dinoflagellate</name>
    <name type="synonym">Zooxanthella microadriatica</name>
    <dbReference type="NCBI Taxonomy" id="2951"/>
    <lineage>
        <taxon>Eukaryota</taxon>
        <taxon>Sar</taxon>
        <taxon>Alveolata</taxon>
        <taxon>Dinophyceae</taxon>
        <taxon>Suessiales</taxon>
        <taxon>Symbiodiniaceae</taxon>
        <taxon>Symbiodinium</taxon>
    </lineage>
</organism>
<comment type="caution">
    <text evidence="1">The sequence shown here is derived from an EMBL/GenBank/DDBJ whole genome shotgun (WGS) entry which is preliminary data.</text>
</comment>